<evidence type="ECO:0000256" key="3">
    <source>
        <dbReference type="ARBA" id="ARBA00005124"/>
    </source>
</evidence>
<keyword evidence="7" id="KW-0436">Ligase</keyword>
<dbReference type="GO" id="GO:0017118">
    <property type="term" value="F:lipoyltransferase activity"/>
    <property type="evidence" value="ECO:0007669"/>
    <property type="project" value="TreeGrafter"/>
</dbReference>
<organism evidence="12 13">
    <name type="scientific">Botryobasidium botryosum (strain FD-172 SS1)</name>
    <dbReference type="NCBI Taxonomy" id="930990"/>
    <lineage>
        <taxon>Eukaryota</taxon>
        <taxon>Fungi</taxon>
        <taxon>Dikarya</taxon>
        <taxon>Basidiomycota</taxon>
        <taxon>Agaricomycotina</taxon>
        <taxon>Agaricomycetes</taxon>
        <taxon>Cantharellales</taxon>
        <taxon>Botryobasidiaceae</taxon>
        <taxon>Botryobasidium</taxon>
    </lineage>
</organism>
<accession>A0A067MU71</accession>
<keyword evidence="9" id="KW-0067">ATP-binding</keyword>
<evidence type="ECO:0000256" key="9">
    <source>
        <dbReference type="ARBA" id="ARBA00022840"/>
    </source>
</evidence>
<dbReference type="InterPro" id="IPR045864">
    <property type="entry name" value="aa-tRNA-synth_II/BPL/LPL"/>
</dbReference>
<keyword evidence="8" id="KW-0547">Nucleotide-binding</keyword>
<comment type="similarity">
    <text evidence="4">Belongs to the LplA family.</text>
</comment>
<comment type="pathway">
    <text evidence="3">Protein modification; protein lipoylation via exogenous pathway; protein N(6)-(lipoyl)lysine from lipoate: step 1/2.</text>
</comment>
<sequence length="375" mass="41718">MSILRQLKVVRTAALRSAQAPTARVFSYQLSTKASKDPPVYVSASDCPYHNLAFEDWLFRKTDASVPLLFIYRNAPSVIIGRNQNPWKEINLRALNTLGIPFVRRKSGGGTVYHDLGNTNYSVSVPRESFDRRSNAELVAAAVRALGPPAYVNERHDICVDGYKICLFFSSLFGSAYKIIGRRAYHHGTMLISAKLDQLGDLLRNTKDTLTTKGVESVRSPVRNLSHFTPGIAHEAFVGATVREFRKKYGGNEKPTIVGKDDMFRVEDVRKGIEELQSWEWSHGQTPEFTHVLTRSFPWGAITAHMHSKHGLILDSTRIDCDGDTVCAESCAAIGEELVGSRYGDVSELISRVEGDGGEKADIRSAVLRWLGEEM</sequence>
<evidence type="ECO:0000256" key="4">
    <source>
        <dbReference type="ARBA" id="ARBA00008242"/>
    </source>
</evidence>
<dbReference type="OrthoDB" id="201621at2759"/>
<dbReference type="InterPro" id="IPR004562">
    <property type="entry name" value="LipoylTrfase_LipoateP_Ligase"/>
</dbReference>
<dbReference type="Gene3D" id="3.30.930.10">
    <property type="entry name" value="Bira Bifunctional Protein, Domain 2"/>
    <property type="match status" value="1"/>
</dbReference>
<dbReference type="PANTHER" id="PTHR12561:SF3">
    <property type="entry name" value="LIPOYLTRANSFERASE 1, MITOCHONDRIAL"/>
    <property type="match status" value="1"/>
</dbReference>
<evidence type="ECO:0000256" key="2">
    <source>
        <dbReference type="ARBA" id="ARBA00005085"/>
    </source>
</evidence>
<dbReference type="Pfam" id="PF10437">
    <property type="entry name" value="Lip_prot_lig_C"/>
    <property type="match status" value="1"/>
</dbReference>
<dbReference type="Proteomes" id="UP000027195">
    <property type="component" value="Unassembled WGS sequence"/>
</dbReference>
<evidence type="ECO:0000256" key="6">
    <source>
        <dbReference type="ARBA" id="ARBA00015925"/>
    </source>
</evidence>
<dbReference type="SUPFAM" id="SSF55681">
    <property type="entry name" value="Class II aaRS and biotin synthetases"/>
    <property type="match status" value="1"/>
</dbReference>
<protein>
    <recommendedName>
        <fullName evidence="6">Putative lipoate-protein ligase A</fullName>
        <ecNumber evidence="5">6.3.1.20</ecNumber>
    </recommendedName>
</protein>
<dbReference type="GO" id="GO:0009249">
    <property type="term" value="P:protein lipoylation"/>
    <property type="evidence" value="ECO:0007669"/>
    <property type="project" value="InterPro"/>
</dbReference>
<dbReference type="InterPro" id="IPR004143">
    <property type="entry name" value="BPL_LPL_catalytic"/>
</dbReference>
<dbReference type="InParanoid" id="A0A067MU71"/>
<evidence type="ECO:0000313" key="13">
    <source>
        <dbReference type="Proteomes" id="UP000027195"/>
    </source>
</evidence>
<dbReference type="AlphaFoldDB" id="A0A067MU71"/>
<keyword evidence="13" id="KW-1185">Reference proteome</keyword>
<dbReference type="SUPFAM" id="SSF82649">
    <property type="entry name" value="SufE/NifU"/>
    <property type="match status" value="1"/>
</dbReference>
<dbReference type="PANTHER" id="PTHR12561">
    <property type="entry name" value="LIPOATE-PROTEIN LIGASE"/>
    <property type="match status" value="1"/>
</dbReference>
<comment type="function">
    <text evidence="1">Catalyzes both the ATP-dependent activation of exogenously supplied lipoate to lipoyl-AMP and the transfer of the activated lipoyl onto the lipoyl domains of lipoate-dependent enzymes.</text>
</comment>
<evidence type="ECO:0000256" key="5">
    <source>
        <dbReference type="ARBA" id="ARBA00012367"/>
    </source>
</evidence>
<reference evidence="13" key="1">
    <citation type="journal article" date="2014" name="Proc. Natl. Acad. Sci. U.S.A.">
        <title>Extensive sampling of basidiomycete genomes demonstrates inadequacy of the white-rot/brown-rot paradigm for wood decay fungi.</title>
        <authorList>
            <person name="Riley R."/>
            <person name="Salamov A.A."/>
            <person name="Brown D.W."/>
            <person name="Nagy L.G."/>
            <person name="Floudas D."/>
            <person name="Held B.W."/>
            <person name="Levasseur A."/>
            <person name="Lombard V."/>
            <person name="Morin E."/>
            <person name="Otillar R."/>
            <person name="Lindquist E.A."/>
            <person name="Sun H."/>
            <person name="LaButti K.M."/>
            <person name="Schmutz J."/>
            <person name="Jabbour D."/>
            <person name="Luo H."/>
            <person name="Baker S.E."/>
            <person name="Pisabarro A.G."/>
            <person name="Walton J.D."/>
            <person name="Blanchette R.A."/>
            <person name="Henrissat B."/>
            <person name="Martin F."/>
            <person name="Cullen D."/>
            <person name="Hibbett D.S."/>
            <person name="Grigoriev I.V."/>
        </authorList>
    </citation>
    <scope>NUCLEOTIDE SEQUENCE [LARGE SCALE GENOMIC DNA]</scope>
    <source>
        <strain evidence="13">FD-172 SS1</strain>
    </source>
</reference>
<dbReference type="GO" id="GO:0016979">
    <property type="term" value="F:lipoate-protein ligase activity"/>
    <property type="evidence" value="ECO:0007669"/>
    <property type="project" value="UniProtKB-EC"/>
</dbReference>
<dbReference type="Gene3D" id="3.30.390.50">
    <property type="entry name" value="CO dehydrogenase flavoprotein, C-terminal domain"/>
    <property type="match status" value="1"/>
</dbReference>
<evidence type="ECO:0000259" key="11">
    <source>
        <dbReference type="PROSITE" id="PS51733"/>
    </source>
</evidence>
<evidence type="ECO:0000256" key="8">
    <source>
        <dbReference type="ARBA" id="ARBA00022741"/>
    </source>
</evidence>
<dbReference type="HOGENOM" id="CLU_022986_3_1_1"/>
<proteinExistence type="inferred from homology"/>
<dbReference type="UniPathway" id="UPA00537">
    <property type="reaction ID" value="UER00594"/>
</dbReference>
<name>A0A067MU71_BOTB1</name>
<gene>
    <name evidence="12" type="ORF">BOTBODRAFT_108526</name>
</gene>
<dbReference type="InterPro" id="IPR019491">
    <property type="entry name" value="Lipoate_protein_ligase_C"/>
</dbReference>
<comment type="catalytic activity">
    <reaction evidence="10">
        <text>L-lysyl-[lipoyl-carrier protein] + (R)-lipoate + ATP = N(6)-[(R)-lipoyl]-L-lysyl-[lipoyl-carrier protein] + AMP + diphosphate + H(+)</text>
        <dbReference type="Rhea" id="RHEA:49288"/>
        <dbReference type="Rhea" id="RHEA-COMP:10500"/>
        <dbReference type="Rhea" id="RHEA-COMP:10502"/>
        <dbReference type="ChEBI" id="CHEBI:15378"/>
        <dbReference type="ChEBI" id="CHEBI:29969"/>
        <dbReference type="ChEBI" id="CHEBI:30616"/>
        <dbReference type="ChEBI" id="CHEBI:33019"/>
        <dbReference type="ChEBI" id="CHEBI:83088"/>
        <dbReference type="ChEBI" id="CHEBI:83099"/>
        <dbReference type="ChEBI" id="CHEBI:456215"/>
        <dbReference type="EC" id="6.3.1.20"/>
    </reaction>
</comment>
<dbReference type="CDD" id="cd16443">
    <property type="entry name" value="LplA"/>
    <property type="match status" value="1"/>
</dbReference>
<evidence type="ECO:0000256" key="1">
    <source>
        <dbReference type="ARBA" id="ARBA00003253"/>
    </source>
</evidence>
<dbReference type="PROSITE" id="PS51733">
    <property type="entry name" value="BPL_LPL_CATALYTIC"/>
    <property type="match status" value="1"/>
</dbReference>
<dbReference type="Pfam" id="PF21948">
    <property type="entry name" value="LplA-B_cat"/>
    <property type="match status" value="1"/>
</dbReference>
<dbReference type="NCBIfam" id="TIGR00545">
    <property type="entry name" value="lipoyltrans"/>
    <property type="match status" value="1"/>
</dbReference>
<dbReference type="FunCoup" id="A0A067MU71">
    <property type="interactions" value="275"/>
</dbReference>
<comment type="pathway">
    <text evidence="2">Protein modification; protein lipoylation via exogenous pathway; protein N(6)-(lipoyl)lysine from lipoate: step 2/2.</text>
</comment>
<dbReference type="EC" id="6.3.1.20" evidence="5"/>
<feature type="domain" description="BPL/LPL catalytic" evidence="11">
    <location>
        <begin position="63"/>
        <end position="249"/>
    </location>
</feature>
<dbReference type="STRING" id="930990.A0A067MU71"/>
<evidence type="ECO:0000256" key="7">
    <source>
        <dbReference type="ARBA" id="ARBA00022598"/>
    </source>
</evidence>
<evidence type="ECO:0000313" key="12">
    <source>
        <dbReference type="EMBL" id="KDQ15382.1"/>
    </source>
</evidence>
<evidence type="ECO:0000256" key="10">
    <source>
        <dbReference type="ARBA" id="ARBA00048037"/>
    </source>
</evidence>
<dbReference type="GO" id="GO:0005524">
    <property type="term" value="F:ATP binding"/>
    <property type="evidence" value="ECO:0007669"/>
    <property type="project" value="UniProtKB-KW"/>
</dbReference>
<dbReference type="EMBL" id="KL198032">
    <property type="protein sequence ID" value="KDQ15382.1"/>
    <property type="molecule type" value="Genomic_DNA"/>
</dbReference>
<dbReference type="GO" id="GO:0005739">
    <property type="term" value="C:mitochondrion"/>
    <property type="evidence" value="ECO:0007669"/>
    <property type="project" value="TreeGrafter"/>
</dbReference>